<evidence type="ECO:0000313" key="3">
    <source>
        <dbReference type="Proteomes" id="UP000244336"/>
    </source>
</evidence>
<keyword evidence="3" id="KW-1185">Reference proteome</keyword>
<proteinExistence type="predicted"/>
<gene>
    <name evidence="2" type="ORF">GQ55_3G209300</name>
</gene>
<evidence type="ECO:0000313" key="2">
    <source>
        <dbReference type="EMBL" id="PUZ65260.1"/>
    </source>
</evidence>
<evidence type="ECO:0000256" key="1">
    <source>
        <dbReference type="SAM" id="MobiDB-lite"/>
    </source>
</evidence>
<feature type="compositionally biased region" description="Low complexity" evidence="1">
    <location>
        <begin position="33"/>
        <end position="45"/>
    </location>
</feature>
<dbReference type="Proteomes" id="UP000244336">
    <property type="component" value="Chromosome 3"/>
</dbReference>
<name>A0A2T7EBQ1_9POAL</name>
<sequence length="180" mass="19940">MELRPGSACIRCHPVRAASWSSGLARRHHGPWRTRPAAPSATSPPLHRRCGMRRSSGRRTREGSTCSLNMRVLDDIVCRIAIRPGDAVLEIGPGNLTAACVVAVEVLASGEVLLSWVAVRCSREAMALPQLLCRSRMNGRRRDVEGRVFRSIPNYGSWTTTCSWTQQPPGCTKWYISCIR</sequence>
<dbReference type="AlphaFoldDB" id="A0A2T7EBQ1"/>
<dbReference type="Gramene" id="PUZ65260">
    <property type="protein sequence ID" value="PUZ65260"/>
    <property type="gene ID" value="GQ55_3G209300"/>
</dbReference>
<protein>
    <submittedName>
        <fullName evidence="2">Uncharacterized protein</fullName>
    </submittedName>
</protein>
<reference evidence="2 3" key="1">
    <citation type="submission" date="2018-04" db="EMBL/GenBank/DDBJ databases">
        <title>WGS assembly of Panicum hallii var. hallii HAL2.</title>
        <authorList>
            <person name="Lovell J."/>
            <person name="Jenkins J."/>
            <person name="Lowry D."/>
            <person name="Mamidi S."/>
            <person name="Sreedasyam A."/>
            <person name="Weng X."/>
            <person name="Barry K."/>
            <person name="Bonette J."/>
            <person name="Campitelli B."/>
            <person name="Daum C."/>
            <person name="Gordon S."/>
            <person name="Gould B."/>
            <person name="Lipzen A."/>
            <person name="MacQueen A."/>
            <person name="Palacio-Mejia J."/>
            <person name="Plott C."/>
            <person name="Shakirov E."/>
            <person name="Shu S."/>
            <person name="Yoshinaga Y."/>
            <person name="Zane M."/>
            <person name="Rokhsar D."/>
            <person name="Grimwood J."/>
            <person name="Schmutz J."/>
            <person name="Juenger T."/>
        </authorList>
    </citation>
    <scope>NUCLEOTIDE SEQUENCE [LARGE SCALE GENOMIC DNA]</scope>
    <source>
        <strain evidence="3">cv. HAL2</strain>
    </source>
</reference>
<dbReference type="EMBL" id="CM009751">
    <property type="protein sequence ID" value="PUZ65260.1"/>
    <property type="molecule type" value="Genomic_DNA"/>
</dbReference>
<organism evidence="2 3">
    <name type="scientific">Panicum hallii var. hallii</name>
    <dbReference type="NCBI Taxonomy" id="1504633"/>
    <lineage>
        <taxon>Eukaryota</taxon>
        <taxon>Viridiplantae</taxon>
        <taxon>Streptophyta</taxon>
        <taxon>Embryophyta</taxon>
        <taxon>Tracheophyta</taxon>
        <taxon>Spermatophyta</taxon>
        <taxon>Magnoliopsida</taxon>
        <taxon>Liliopsida</taxon>
        <taxon>Poales</taxon>
        <taxon>Poaceae</taxon>
        <taxon>PACMAD clade</taxon>
        <taxon>Panicoideae</taxon>
        <taxon>Panicodae</taxon>
        <taxon>Paniceae</taxon>
        <taxon>Panicinae</taxon>
        <taxon>Panicum</taxon>
        <taxon>Panicum sect. Panicum</taxon>
    </lineage>
</organism>
<accession>A0A2T7EBQ1</accession>
<feature type="region of interest" description="Disordered" evidence="1">
    <location>
        <begin position="26"/>
        <end position="62"/>
    </location>
</feature>
<feature type="compositionally biased region" description="Basic residues" evidence="1">
    <location>
        <begin position="46"/>
        <end position="58"/>
    </location>
</feature>